<keyword evidence="3" id="KW-1185">Reference proteome</keyword>
<gene>
    <name evidence="2" type="ORF">TKK_019227</name>
</gene>
<feature type="region of interest" description="Disordered" evidence="1">
    <location>
        <begin position="71"/>
        <end position="92"/>
    </location>
</feature>
<protein>
    <submittedName>
        <fullName evidence="2">Uncharacterized protein</fullName>
    </submittedName>
</protein>
<name>A0ABD2VXW2_9HYME</name>
<accession>A0ABD2VXW2</accession>
<comment type="caution">
    <text evidence="2">The sequence shown here is derived from an EMBL/GenBank/DDBJ whole genome shotgun (WGS) entry which is preliminary data.</text>
</comment>
<dbReference type="AlphaFoldDB" id="A0ABD2VXW2"/>
<dbReference type="Proteomes" id="UP001627154">
    <property type="component" value="Unassembled WGS sequence"/>
</dbReference>
<evidence type="ECO:0000256" key="1">
    <source>
        <dbReference type="SAM" id="MobiDB-lite"/>
    </source>
</evidence>
<evidence type="ECO:0000313" key="2">
    <source>
        <dbReference type="EMBL" id="KAL3385242.1"/>
    </source>
</evidence>
<dbReference type="EMBL" id="JBJJXI010000159">
    <property type="protein sequence ID" value="KAL3385242.1"/>
    <property type="molecule type" value="Genomic_DNA"/>
</dbReference>
<sequence length="92" mass="10568">MKILICSSDEKARRRVHDSLYSAPRGELAVRVRVLSTTETRIFYSRNTVFGQFRRDLKPMRSAYIYTLKRSSSSNPLGRGKKNSKGDGARRD</sequence>
<organism evidence="2 3">
    <name type="scientific">Trichogramma kaykai</name>
    <dbReference type="NCBI Taxonomy" id="54128"/>
    <lineage>
        <taxon>Eukaryota</taxon>
        <taxon>Metazoa</taxon>
        <taxon>Ecdysozoa</taxon>
        <taxon>Arthropoda</taxon>
        <taxon>Hexapoda</taxon>
        <taxon>Insecta</taxon>
        <taxon>Pterygota</taxon>
        <taxon>Neoptera</taxon>
        <taxon>Endopterygota</taxon>
        <taxon>Hymenoptera</taxon>
        <taxon>Apocrita</taxon>
        <taxon>Proctotrupomorpha</taxon>
        <taxon>Chalcidoidea</taxon>
        <taxon>Trichogrammatidae</taxon>
        <taxon>Trichogramma</taxon>
    </lineage>
</organism>
<reference evidence="2 3" key="1">
    <citation type="journal article" date="2024" name="bioRxiv">
        <title>A reference genome for Trichogramma kaykai: A tiny desert-dwelling parasitoid wasp with competing sex-ratio distorters.</title>
        <authorList>
            <person name="Culotta J."/>
            <person name="Lindsey A.R."/>
        </authorList>
    </citation>
    <scope>NUCLEOTIDE SEQUENCE [LARGE SCALE GENOMIC DNA]</scope>
    <source>
        <strain evidence="2 3">KSX58</strain>
    </source>
</reference>
<proteinExistence type="predicted"/>
<evidence type="ECO:0000313" key="3">
    <source>
        <dbReference type="Proteomes" id="UP001627154"/>
    </source>
</evidence>